<evidence type="ECO:0000256" key="1">
    <source>
        <dbReference type="ARBA" id="ARBA00004141"/>
    </source>
</evidence>
<keyword evidence="5" id="KW-1003">Cell membrane</keyword>
<gene>
    <name evidence="7" type="ORF">SE15_00980</name>
</gene>
<dbReference type="PANTHER" id="PTHR43229">
    <property type="entry name" value="NODULATION PROTEIN J"/>
    <property type="match status" value="1"/>
</dbReference>
<keyword evidence="2 5" id="KW-0812">Transmembrane</keyword>
<dbReference type="PRINTS" id="PR00164">
    <property type="entry name" value="ABC2TRNSPORT"/>
</dbReference>
<feature type="transmembrane region" description="Helical" evidence="5">
    <location>
        <begin position="73"/>
        <end position="91"/>
    </location>
</feature>
<keyword evidence="5" id="KW-0813">Transport</keyword>
<evidence type="ECO:0000313" key="7">
    <source>
        <dbReference type="EMBL" id="KPL84732.1"/>
    </source>
</evidence>
<dbReference type="EMBL" id="LGKO01000002">
    <property type="protein sequence ID" value="KPL84732.1"/>
    <property type="molecule type" value="Genomic_DNA"/>
</dbReference>
<feature type="transmembrane region" description="Helical" evidence="5">
    <location>
        <begin position="185"/>
        <end position="203"/>
    </location>
</feature>
<evidence type="ECO:0000256" key="5">
    <source>
        <dbReference type="RuleBase" id="RU361157"/>
    </source>
</evidence>
<dbReference type="AlphaFoldDB" id="A0A0P6XQL4"/>
<keyword evidence="3 5" id="KW-1133">Transmembrane helix</keyword>
<evidence type="ECO:0000256" key="3">
    <source>
        <dbReference type="ARBA" id="ARBA00022989"/>
    </source>
</evidence>
<proteinExistence type="inferred from homology"/>
<comment type="caution">
    <text evidence="7">The sequence shown here is derived from an EMBL/GenBank/DDBJ whole genome shotgun (WGS) entry which is preliminary data.</text>
</comment>
<accession>A0A0P6XQL4</accession>
<reference evidence="7 8" key="1">
    <citation type="submission" date="2015-07" db="EMBL/GenBank/DDBJ databases">
        <title>Whole genome sequence of Thermanaerothrix daxensis DSM 23592.</title>
        <authorList>
            <person name="Hemp J."/>
            <person name="Ward L.M."/>
            <person name="Pace L.A."/>
            <person name="Fischer W.W."/>
        </authorList>
    </citation>
    <scope>NUCLEOTIDE SEQUENCE [LARGE SCALE GENOMIC DNA]</scope>
    <source>
        <strain evidence="7 8">GNS-1</strain>
    </source>
</reference>
<dbReference type="PIRSF" id="PIRSF006648">
    <property type="entry name" value="DrrB"/>
    <property type="match status" value="1"/>
</dbReference>
<name>A0A0P6XQL4_9CHLR</name>
<dbReference type="InterPro" id="IPR013525">
    <property type="entry name" value="ABC2_TM"/>
</dbReference>
<dbReference type="Proteomes" id="UP000050544">
    <property type="component" value="Unassembled WGS sequence"/>
</dbReference>
<comment type="similarity">
    <text evidence="5">Belongs to the ABC-2 integral membrane protein family.</text>
</comment>
<feature type="transmembrane region" description="Helical" evidence="5">
    <location>
        <begin position="123"/>
        <end position="141"/>
    </location>
</feature>
<dbReference type="InterPro" id="IPR047817">
    <property type="entry name" value="ABC2_TM_bact-type"/>
</dbReference>
<dbReference type="GO" id="GO:0043190">
    <property type="term" value="C:ATP-binding cassette (ABC) transporter complex"/>
    <property type="evidence" value="ECO:0007669"/>
    <property type="project" value="InterPro"/>
</dbReference>
<evidence type="ECO:0000256" key="2">
    <source>
        <dbReference type="ARBA" id="ARBA00022692"/>
    </source>
</evidence>
<dbReference type="PATRIC" id="fig|869279.4.peg.192"/>
<dbReference type="PANTHER" id="PTHR43229:SF2">
    <property type="entry name" value="NODULATION PROTEIN J"/>
    <property type="match status" value="1"/>
</dbReference>
<feature type="transmembrane region" description="Helical" evidence="5">
    <location>
        <begin position="34"/>
        <end position="53"/>
    </location>
</feature>
<feature type="transmembrane region" description="Helical" evidence="5">
    <location>
        <begin position="237"/>
        <end position="259"/>
    </location>
</feature>
<comment type="subcellular location">
    <subcellularLocation>
        <location evidence="5">Cell membrane</location>
        <topology evidence="5">Multi-pass membrane protein</topology>
    </subcellularLocation>
    <subcellularLocation>
        <location evidence="1">Membrane</location>
        <topology evidence="1">Multi-pass membrane protein</topology>
    </subcellularLocation>
</comment>
<dbReference type="OrthoDB" id="9788252at2"/>
<dbReference type="InterPro" id="IPR051784">
    <property type="entry name" value="Nod_factor_ABC_transporter"/>
</dbReference>
<dbReference type="Pfam" id="PF01061">
    <property type="entry name" value="ABC2_membrane"/>
    <property type="match status" value="1"/>
</dbReference>
<keyword evidence="4 5" id="KW-0472">Membrane</keyword>
<dbReference type="GO" id="GO:0140359">
    <property type="term" value="F:ABC-type transporter activity"/>
    <property type="evidence" value="ECO:0007669"/>
    <property type="project" value="InterPro"/>
</dbReference>
<dbReference type="STRING" id="869279.SE15_00980"/>
<evidence type="ECO:0000313" key="8">
    <source>
        <dbReference type="Proteomes" id="UP000050544"/>
    </source>
</evidence>
<feature type="domain" description="ABC transmembrane type-2" evidence="6">
    <location>
        <begin position="32"/>
        <end position="262"/>
    </location>
</feature>
<feature type="transmembrane region" description="Helical" evidence="5">
    <location>
        <begin position="147"/>
        <end position="173"/>
    </location>
</feature>
<sequence length="264" mass="28951">MGFRPWAVLWEFLYKTWVIAELEARKLRHDPTELFTRAVQPALWLLIFGQVFARVRAIPTGDLSYLDFMAPGILAQSVLFIAIFYGISVIWERDLGVLHKIMASPAPRAALVSGKALSAGIRGLTQAVIIYALAAILGVGLNWQPRALLGVTVAVILGAANFSLFSLIIACLVKTRERFMGIGQLLTMPLFFASNAIYPIAIMPDWLQVLARVNPLTYIVDALRALMLSNGAPTFPLGVDFAVMSATTLILVIVAARLYPRVIV</sequence>
<dbReference type="PROSITE" id="PS51012">
    <property type="entry name" value="ABC_TM2"/>
    <property type="match status" value="1"/>
</dbReference>
<evidence type="ECO:0000259" key="6">
    <source>
        <dbReference type="PROSITE" id="PS51012"/>
    </source>
</evidence>
<keyword evidence="8" id="KW-1185">Reference proteome</keyword>
<evidence type="ECO:0000256" key="4">
    <source>
        <dbReference type="ARBA" id="ARBA00023136"/>
    </source>
</evidence>
<protein>
    <recommendedName>
        <fullName evidence="5">Transport permease protein</fullName>
    </recommendedName>
</protein>
<organism evidence="7 8">
    <name type="scientific">Thermanaerothrix daxensis</name>
    <dbReference type="NCBI Taxonomy" id="869279"/>
    <lineage>
        <taxon>Bacteria</taxon>
        <taxon>Bacillati</taxon>
        <taxon>Chloroflexota</taxon>
        <taxon>Anaerolineae</taxon>
        <taxon>Anaerolineales</taxon>
        <taxon>Anaerolineaceae</taxon>
        <taxon>Thermanaerothrix</taxon>
    </lineage>
</organism>
<dbReference type="InterPro" id="IPR000412">
    <property type="entry name" value="ABC_2_transport"/>
</dbReference>